<evidence type="ECO:0000313" key="1">
    <source>
        <dbReference type="EMBL" id="EDX74724.1"/>
    </source>
</evidence>
<dbReference type="PANTHER" id="PTHR34235">
    <property type="entry name" value="SLR1203 PROTEIN-RELATED"/>
    <property type="match status" value="1"/>
</dbReference>
<dbReference type="Pfam" id="PF01724">
    <property type="entry name" value="DUF29"/>
    <property type="match status" value="1"/>
</dbReference>
<sequence length="155" mass="18289">MTSTSYENDFYAWTQEQANLLRTGKIHQIDWQNIAEEIEDMGRSEKRQLESRLELLVMHLLKWQFQPNLRSRSWQLTIKEQRLRLEKLFQENPSLKSSLDNALEKIYPLATLSAEKETGLSSFSETCPYTLAEILSPEFLPCKRWCRFPRDSSEG</sequence>
<dbReference type="EMBL" id="DS989852">
    <property type="protein sequence ID" value="EDX74724.1"/>
    <property type="molecule type" value="Genomic_DNA"/>
</dbReference>
<accession>B4VTS1</accession>
<protein>
    <submittedName>
        <fullName evidence="1">Conserved domain protein, putative</fullName>
    </submittedName>
</protein>
<dbReference type="RefSeq" id="WP_006102057.1">
    <property type="nucleotide sequence ID" value="NZ_DS989852.1"/>
</dbReference>
<dbReference type="STRING" id="118168.MC7420_6202"/>
<gene>
    <name evidence="1" type="ORF">MC7420_6202</name>
</gene>
<dbReference type="eggNOG" id="COG0639">
    <property type="taxonomic scope" value="Bacteria"/>
</dbReference>
<reference evidence="1 2" key="1">
    <citation type="submission" date="2008-07" db="EMBL/GenBank/DDBJ databases">
        <authorList>
            <person name="Tandeau de Marsac N."/>
            <person name="Ferriera S."/>
            <person name="Johnson J."/>
            <person name="Kravitz S."/>
            <person name="Beeson K."/>
            <person name="Sutton G."/>
            <person name="Rogers Y.-H."/>
            <person name="Friedman R."/>
            <person name="Frazier M."/>
            <person name="Venter J.C."/>
        </authorList>
    </citation>
    <scope>NUCLEOTIDE SEQUENCE [LARGE SCALE GENOMIC DNA]</scope>
    <source>
        <strain evidence="1 2">PCC 7420</strain>
    </source>
</reference>
<dbReference type="PANTHER" id="PTHR34235:SF4">
    <property type="entry name" value="SLR0291 PROTEIN"/>
    <property type="match status" value="1"/>
</dbReference>
<keyword evidence="2" id="KW-1185">Reference proteome</keyword>
<dbReference type="Proteomes" id="UP000003835">
    <property type="component" value="Unassembled WGS sequence"/>
</dbReference>
<proteinExistence type="predicted"/>
<dbReference type="InterPro" id="IPR002636">
    <property type="entry name" value="DUF29"/>
</dbReference>
<dbReference type="OrthoDB" id="5769308at2"/>
<dbReference type="HOGENOM" id="CLU_116670_0_1_3"/>
<organism evidence="1 2">
    <name type="scientific">Coleofasciculus chthonoplastes PCC 7420</name>
    <dbReference type="NCBI Taxonomy" id="118168"/>
    <lineage>
        <taxon>Bacteria</taxon>
        <taxon>Bacillati</taxon>
        <taxon>Cyanobacteriota</taxon>
        <taxon>Cyanophyceae</taxon>
        <taxon>Coleofasciculales</taxon>
        <taxon>Coleofasciculaceae</taxon>
        <taxon>Coleofasciculus</taxon>
    </lineage>
</organism>
<evidence type="ECO:0000313" key="2">
    <source>
        <dbReference type="Proteomes" id="UP000003835"/>
    </source>
</evidence>
<dbReference type="Gene3D" id="1.20.1220.20">
    <property type="entry name" value="Uncharcterised protein PF01724"/>
    <property type="match status" value="1"/>
</dbReference>
<name>B4VTS1_9CYAN</name>
<dbReference type="AlphaFoldDB" id="B4VTS1"/>